<feature type="transmembrane region" description="Helical" evidence="8">
    <location>
        <begin position="375"/>
        <end position="391"/>
    </location>
</feature>
<comment type="subcellular location">
    <subcellularLocation>
        <location evidence="1">Cell membrane</location>
        <topology evidence="1">Multi-pass membrane protein</topology>
    </subcellularLocation>
</comment>
<keyword evidence="2" id="KW-1003">Cell membrane</keyword>
<dbReference type="GO" id="GO:0005886">
    <property type="term" value="C:plasma membrane"/>
    <property type="evidence" value="ECO:0007669"/>
    <property type="project" value="UniProtKB-SubCell"/>
</dbReference>
<evidence type="ECO:0000256" key="2">
    <source>
        <dbReference type="ARBA" id="ARBA00022475"/>
    </source>
</evidence>
<organism evidence="10 11">
    <name type="scientific">Gloeocapsopsis dulcis AAB1 = 1H9</name>
    <dbReference type="NCBI Taxonomy" id="1433147"/>
    <lineage>
        <taxon>Bacteria</taxon>
        <taxon>Bacillati</taxon>
        <taxon>Cyanobacteriota</taxon>
        <taxon>Cyanophyceae</taxon>
        <taxon>Oscillatoriophycideae</taxon>
        <taxon>Chroococcales</taxon>
        <taxon>Chroococcaceae</taxon>
        <taxon>Gloeocapsopsis</taxon>
        <taxon>Gloeocapsopsis dulcis</taxon>
    </lineage>
</organism>
<dbReference type="OrthoDB" id="416237at2"/>
<evidence type="ECO:0000256" key="8">
    <source>
        <dbReference type="SAM" id="Phobius"/>
    </source>
</evidence>
<keyword evidence="5 8" id="KW-0812">Transmembrane</keyword>
<feature type="transmembrane region" description="Helical" evidence="8">
    <location>
        <begin position="403"/>
        <end position="422"/>
    </location>
</feature>
<keyword evidence="3" id="KW-0328">Glycosyltransferase</keyword>
<feature type="transmembrane region" description="Helical" evidence="8">
    <location>
        <begin position="305"/>
        <end position="325"/>
    </location>
</feature>
<evidence type="ECO:0000256" key="4">
    <source>
        <dbReference type="ARBA" id="ARBA00022679"/>
    </source>
</evidence>
<dbReference type="GO" id="GO:0016763">
    <property type="term" value="F:pentosyltransferase activity"/>
    <property type="evidence" value="ECO:0007669"/>
    <property type="project" value="TreeGrafter"/>
</dbReference>
<dbReference type="InterPro" id="IPR050297">
    <property type="entry name" value="LipidA_mod_glycosyltrf_83"/>
</dbReference>
<evidence type="ECO:0000256" key="5">
    <source>
        <dbReference type="ARBA" id="ARBA00022692"/>
    </source>
</evidence>
<dbReference type="RefSeq" id="WP_105219606.1">
    <property type="nucleotide sequence ID" value="NZ_CAWNSU010000040.1"/>
</dbReference>
<feature type="domain" description="Glycosyltransferase RgtA/B/C/D-like" evidence="9">
    <location>
        <begin position="94"/>
        <end position="258"/>
    </location>
</feature>
<feature type="transmembrane region" description="Helical" evidence="8">
    <location>
        <begin position="241"/>
        <end position="261"/>
    </location>
</feature>
<dbReference type="GO" id="GO:0009103">
    <property type="term" value="P:lipopolysaccharide biosynthetic process"/>
    <property type="evidence" value="ECO:0007669"/>
    <property type="project" value="UniProtKB-ARBA"/>
</dbReference>
<evidence type="ECO:0000256" key="6">
    <source>
        <dbReference type="ARBA" id="ARBA00022989"/>
    </source>
</evidence>
<keyword evidence="4" id="KW-0808">Transferase</keyword>
<keyword evidence="7 8" id="KW-0472">Membrane</keyword>
<comment type="caution">
    <text evidence="10">The sequence shown here is derived from an EMBL/GenBank/DDBJ whole genome shotgun (WGS) entry which is preliminary data.</text>
</comment>
<feature type="transmembrane region" description="Helical" evidence="8">
    <location>
        <begin position="166"/>
        <end position="184"/>
    </location>
</feature>
<proteinExistence type="predicted"/>
<dbReference type="EMBL" id="NAPY01000007">
    <property type="protein sequence ID" value="MUL35935.1"/>
    <property type="molecule type" value="Genomic_DNA"/>
</dbReference>
<feature type="transmembrane region" description="Helical" evidence="8">
    <location>
        <begin position="196"/>
        <end position="229"/>
    </location>
</feature>
<reference evidence="10 11" key="1">
    <citation type="journal article" date="2019" name="Front. Microbiol.">
        <title>Genomic Features for Desiccation Tolerance and Sugar Biosynthesis in the Extremophile Gloeocapsopsis sp. UTEX B3054.</title>
        <authorList>
            <person name="Urrejola C."/>
            <person name="Alcorta J."/>
            <person name="Salas L."/>
            <person name="Vasquez M."/>
            <person name="Polz M.F."/>
            <person name="Vicuna R."/>
            <person name="Diez B."/>
        </authorList>
    </citation>
    <scope>NUCLEOTIDE SEQUENCE [LARGE SCALE GENOMIC DNA]</scope>
    <source>
        <strain evidence="10 11">1H9</strain>
    </source>
</reference>
<dbReference type="InterPro" id="IPR038731">
    <property type="entry name" value="RgtA/B/C-like"/>
</dbReference>
<evidence type="ECO:0000256" key="3">
    <source>
        <dbReference type="ARBA" id="ARBA00022676"/>
    </source>
</evidence>
<gene>
    <name evidence="10" type="ORF">BWI75_06110</name>
</gene>
<evidence type="ECO:0000259" key="9">
    <source>
        <dbReference type="Pfam" id="PF13231"/>
    </source>
</evidence>
<dbReference type="Proteomes" id="UP000441797">
    <property type="component" value="Unassembled WGS sequence"/>
</dbReference>
<feature type="transmembrane region" description="Helical" evidence="8">
    <location>
        <begin position="7"/>
        <end position="25"/>
    </location>
</feature>
<feature type="transmembrane region" description="Helical" evidence="8">
    <location>
        <begin position="281"/>
        <end position="299"/>
    </location>
</feature>
<dbReference type="AlphaFoldDB" id="A0A6N8FUE4"/>
<sequence>MTNSKHFHYFALIAVLLLGGLLRFWHLDLKPLWLDEIITALFSLGRNYNDIPLDVVFSVERLPQILSFKTALTCPQIATNLAIQSVHPPLFFCLLHSWVQTPFVGTMDQGLVWSLRSLPALFGVAAIAAIYWLNAIAFSRTAGLIAAALMAVSPFAVYLSQEARHYTLPILLISLSLVGFLQIQKDLLQKKLRYSVLLGWTAVNCLGFYTHYFFVLAFVAQVIILLALMYSRRRTLPRYSHLAIAASITVVVISFIPWLLVMMSHFNRSGTTWLPQPNPIAPIYQTLATWVLMLIALPVENQPWWIVVVVALVMLVCSVWSAQVIFRGLKQLRHSPNTHLSTRMLLSFTIIVLLEIFAIVYFSGKDITIAPRYNFVYYPSFCALVGASLAVQNFKFQLRNAKYIVIFFGLISSIFVVSNLAFQKPFNPKLVAQNMNLEPTVPLMMVVGYQTYQDVALGLSFALALEKIRDDRIPTNLAFFARSPGYESVWQKLSTLPSTDATEVNLWVVASGLRRRDYPPQLALSNTWQCHIDTAQHYRIGIPYQLYRCS</sequence>
<keyword evidence="6 8" id="KW-1133">Transmembrane helix</keyword>
<feature type="transmembrane region" description="Helical" evidence="8">
    <location>
        <begin position="345"/>
        <end position="363"/>
    </location>
</feature>
<evidence type="ECO:0000313" key="11">
    <source>
        <dbReference type="Proteomes" id="UP000441797"/>
    </source>
</evidence>
<keyword evidence="11" id="KW-1185">Reference proteome</keyword>
<feature type="transmembrane region" description="Helical" evidence="8">
    <location>
        <begin position="141"/>
        <end position="160"/>
    </location>
</feature>
<evidence type="ECO:0000313" key="10">
    <source>
        <dbReference type="EMBL" id="MUL35935.1"/>
    </source>
</evidence>
<feature type="transmembrane region" description="Helical" evidence="8">
    <location>
        <begin position="113"/>
        <end position="134"/>
    </location>
</feature>
<accession>A0A6N8FUE4</accession>
<name>A0A6N8FUE4_9CHRO</name>
<dbReference type="Pfam" id="PF13231">
    <property type="entry name" value="PMT_2"/>
    <property type="match status" value="1"/>
</dbReference>
<evidence type="ECO:0000256" key="7">
    <source>
        <dbReference type="ARBA" id="ARBA00023136"/>
    </source>
</evidence>
<dbReference type="PANTHER" id="PTHR33908">
    <property type="entry name" value="MANNOSYLTRANSFERASE YKCB-RELATED"/>
    <property type="match status" value="1"/>
</dbReference>
<protein>
    <recommendedName>
        <fullName evidence="9">Glycosyltransferase RgtA/B/C/D-like domain-containing protein</fullName>
    </recommendedName>
</protein>
<dbReference type="PANTHER" id="PTHR33908:SF11">
    <property type="entry name" value="MEMBRANE PROTEIN"/>
    <property type="match status" value="1"/>
</dbReference>
<evidence type="ECO:0000256" key="1">
    <source>
        <dbReference type="ARBA" id="ARBA00004651"/>
    </source>
</evidence>